<comment type="caution">
    <text evidence="1">The sequence shown here is derived from an EMBL/GenBank/DDBJ whole genome shotgun (WGS) entry which is preliminary data.</text>
</comment>
<name>A0ABU3GS74_9SPHI</name>
<organism evidence="1 2">
    <name type="scientific">Mucilaginibacter terrae</name>
    <dbReference type="NCBI Taxonomy" id="1955052"/>
    <lineage>
        <taxon>Bacteria</taxon>
        <taxon>Pseudomonadati</taxon>
        <taxon>Bacteroidota</taxon>
        <taxon>Sphingobacteriia</taxon>
        <taxon>Sphingobacteriales</taxon>
        <taxon>Sphingobacteriaceae</taxon>
        <taxon>Mucilaginibacter</taxon>
    </lineage>
</organism>
<reference evidence="2" key="1">
    <citation type="submission" date="2023-07" db="EMBL/GenBank/DDBJ databases">
        <title>Functional and genomic diversity of the sorghum phyllosphere microbiome.</title>
        <authorList>
            <person name="Shade A."/>
        </authorList>
    </citation>
    <scope>NUCLEOTIDE SEQUENCE [LARGE SCALE GENOMIC DNA]</scope>
    <source>
        <strain evidence="2">SORGH_AS_0422</strain>
    </source>
</reference>
<accession>A0ABU3GS74</accession>
<dbReference type="RefSeq" id="WP_311949286.1">
    <property type="nucleotide sequence ID" value="NZ_JAVLVU010000001.1"/>
</dbReference>
<evidence type="ECO:0000313" key="2">
    <source>
        <dbReference type="Proteomes" id="UP001258315"/>
    </source>
</evidence>
<evidence type="ECO:0000313" key="1">
    <source>
        <dbReference type="EMBL" id="MDT3402634.1"/>
    </source>
</evidence>
<gene>
    <name evidence="1" type="ORF">QE417_001706</name>
</gene>
<protein>
    <submittedName>
        <fullName evidence="1">Uncharacterized protein</fullName>
    </submittedName>
</protein>
<dbReference type="Proteomes" id="UP001258315">
    <property type="component" value="Unassembled WGS sequence"/>
</dbReference>
<keyword evidence="2" id="KW-1185">Reference proteome</keyword>
<sequence>MSKRCNRVVVIKKDAKKKEIAEAVKKLQNSAEKKPVLSDFFGKLKGAFGDPIEYQQKIRNEWD</sequence>
<proteinExistence type="predicted"/>
<dbReference type="EMBL" id="JAVLVU010000001">
    <property type="protein sequence ID" value="MDT3402634.1"/>
    <property type="molecule type" value="Genomic_DNA"/>
</dbReference>